<dbReference type="Pfam" id="PF08743">
    <property type="entry name" value="Nse4_C"/>
    <property type="match status" value="1"/>
</dbReference>
<comment type="function">
    <text evidence="7">Component of the SMC5-SMC6 complex, that promotes sister chromatid alignment after DNA damage and facilitates double-stranded DNA breaks (DSBs) repair via homologous recombination between sister chromatids.</text>
</comment>
<keyword evidence="3 7" id="KW-0227">DNA damage</keyword>
<name>A0A1E5UVQ7_9POAL</name>
<evidence type="ECO:0000256" key="7">
    <source>
        <dbReference type="RuleBase" id="RU365071"/>
    </source>
</evidence>
<evidence type="ECO:0000256" key="8">
    <source>
        <dbReference type="SAM" id="MobiDB-lite"/>
    </source>
</evidence>
<organism evidence="10 11">
    <name type="scientific">Dichanthelium oligosanthes</name>
    <dbReference type="NCBI Taxonomy" id="888268"/>
    <lineage>
        <taxon>Eukaryota</taxon>
        <taxon>Viridiplantae</taxon>
        <taxon>Streptophyta</taxon>
        <taxon>Embryophyta</taxon>
        <taxon>Tracheophyta</taxon>
        <taxon>Spermatophyta</taxon>
        <taxon>Magnoliopsida</taxon>
        <taxon>Liliopsida</taxon>
        <taxon>Poales</taxon>
        <taxon>Poaceae</taxon>
        <taxon>PACMAD clade</taxon>
        <taxon>Panicoideae</taxon>
        <taxon>Panicodae</taxon>
        <taxon>Paniceae</taxon>
        <taxon>Dichantheliinae</taxon>
        <taxon>Dichanthelium</taxon>
    </lineage>
</organism>
<keyword evidence="11" id="KW-1185">Reference proteome</keyword>
<comment type="similarity">
    <text evidence="2 7">Belongs to the NSE4 family.</text>
</comment>
<comment type="subunit">
    <text evidence="7">Component of the SMC5-SMC6 complex.</text>
</comment>
<comment type="caution">
    <text evidence="10">The sequence shown here is derived from an EMBL/GenBank/DDBJ whole genome shotgun (WGS) entry which is preliminary data.</text>
</comment>
<feature type="compositionally biased region" description="Gly residues" evidence="8">
    <location>
        <begin position="11"/>
        <end position="20"/>
    </location>
</feature>
<feature type="region of interest" description="Disordered" evidence="8">
    <location>
        <begin position="1"/>
        <end position="24"/>
    </location>
</feature>
<dbReference type="OrthoDB" id="361242at2759"/>
<evidence type="ECO:0000259" key="9">
    <source>
        <dbReference type="Pfam" id="PF08743"/>
    </source>
</evidence>
<dbReference type="InterPro" id="IPR014854">
    <property type="entry name" value="Nse4_C"/>
</dbReference>
<dbReference type="GO" id="GO:0005634">
    <property type="term" value="C:nucleus"/>
    <property type="evidence" value="ECO:0007669"/>
    <property type="project" value="UniProtKB-SubCell"/>
</dbReference>
<dbReference type="STRING" id="888268.A0A1E5UVQ7"/>
<dbReference type="Proteomes" id="UP000095767">
    <property type="component" value="Unassembled WGS sequence"/>
</dbReference>
<dbReference type="EMBL" id="LWDX02061527">
    <property type="protein sequence ID" value="OEL16943.1"/>
    <property type="molecule type" value="Genomic_DNA"/>
</dbReference>
<accession>A0A1E5UVQ7</accession>
<dbReference type="PANTHER" id="PTHR16140">
    <property type="entry name" value="NON-STRUCTURAL MAINTENANCE OF CHROMOSOMES ELEMENT 4"/>
    <property type="match status" value="1"/>
</dbReference>
<sequence>MPDGAESSAAGAGGGAGGRQGPDDAWREELAAAWGQSSAKRGALRSQYAAVRATIRELKDDPALGQFDAAMDRIEKFHEKVQRPMEQLRDGEALLDLADALVSSTKAENREGPTPSEFVTALLRKFSVAATSLDMTSVFIFQPDELALNQDERNDTQENMAVMFRLLGSCKSVKLEHLILNRQSFAQPVENIFALSLLVKDGRAEINVVDNGIILSATPRNAPAAELITSRKVINSQFMFRFDTKDWEIMKRVGQSRGGTNASQK</sequence>
<evidence type="ECO:0000256" key="1">
    <source>
        <dbReference type="ARBA" id="ARBA00004123"/>
    </source>
</evidence>
<feature type="domain" description="Non-structural maintenance of chromosome element 4 C-terminal" evidence="9">
    <location>
        <begin position="173"/>
        <end position="252"/>
    </location>
</feature>
<evidence type="ECO:0000256" key="3">
    <source>
        <dbReference type="ARBA" id="ARBA00022763"/>
    </source>
</evidence>
<dbReference type="AlphaFoldDB" id="A0A1E5UVQ7"/>
<feature type="compositionally biased region" description="Low complexity" evidence="8">
    <location>
        <begin position="1"/>
        <end position="10"/>
    </location>
</feature>
<evidence type="ECO:0000256" key="4">
    <source>
        <dbReference type="ARBA" id="ARBA00023172"/>
    </source>
</evidence>
<reference evidence="10 11" key="1">
    <citation type="submission" date="2016-09" db="EMBL/GenBank/DDBJ databases">
        <title>The draft genome of Dichanthelium oligosanthes: A C3 panicoid grass species.</title>
        <authorList>
            <person name="Studer A.J."/>
            <person name="Schnable J.C."/>
            <person name="Brutnell T.P."/>
        </authorList>
    </citation>
    <scope>NUCLEOTIDE SEQUENCE [LARGE SCALE GENOMIC DNA]</scope>
    <source>
        <strain evidence="11">cv. Kellogg 1175</strain>
        <tissue evidence="10">Leaf</tissue>
    </source>
</reference>
<evidence type="ECO:0000256" key="2">
    <source>
        <dbReference type="ARBA" id="ARBA00008997"/>
    </source>
</evidence>
<dbReference type="PANTHER" id="PTHR16140:SF15">
    <property type="entry name" value="NON-STRUCTURAL MAINTENANCE OF CHROMOSOMES ELEMENT 4"/>
    <property type="match status" value="1"/>
</dbReference>
<protein>
    <recommendedName>
        <fullName evidence="7">Non-structural maintenance of chromosomes element 4</fullName>
    </recommendedName>
</protein>
<evidence type="ECO:0000256" key="5">
    <source>
        <dbReference type="ARBA" id="ARBA00023204"/>
    </source>
</evidence>
<dbReference type="GO" id="GO:0006281">
    <property type="term" value="P:DNA repair"/>
    <property type="evidence" value="ECO:0007669"/>
    <property type="project" value="UniProtKB-UniRule"/>
</dbReference>
<evidence type="ECO:0000313" key="11">
    <source>
        <dbReference type="Proteomes" id="UP000095767"/>
    </source>
</evidence>
<evidence type="ECO:0000256" key="6">
    <source>
        <dbReference type="ARBA" id="ARBA00023242"/>
    </source>
</evidence>
<dbReference type="GO" id="GO:0006310">
    <property type="term" value="P:DNA recombination"/>
    <property type="evidence" value="ECO:0007669"/>
    <property type="project" value="UniProtKB-UniRule"/>
</dbReference>
<keyword evidence="4 7" id="KW-0233">DNA recombination</keyword>
<dbReference type="GO" id="GO:0030915">
    <property type="term" value="C:Smc5-Smc6 complex"/>
    <property type="evidence" value="ECO:0007669"/>
    <property type="project" value="UniProtKB-UniRule"/>
</dbReference>
<dbReference type="InterPro" id="IPR027786">
    <property type="entry name" value="Nse4/EID"/>
</dbReference>
<keyword evidence="5 7" id="KW-0234">DNA repair</keyword>
<comment type="subcellular location">
    <subcellularLocation>
        <location evidence="1 7">Nucleus</location>
    </subcellularLocation>
</comment>
<gene>
    <name evidence="10" type="ORF">BAE44_0022037</name>
</gene>
<keyword evidence="6 7" id="KW-0539">Nucleus</keyword>
<proteinExistence type="inferred from homology"/>
<evidence type="ECO:0000313" key="10">
    <source>
        <dbReference type="EMBL" id="OEL16943.1"/>
    </source>
</evidence>